<evidence type="ECO:0000256" key="1">
    <source>
        <dbReference type="SAM" id="MobiDB-lite"/>
    </source>
</evidence>
<organism evidence="2">
    <name type="scientific">Culex pipiens</name>
    <name type="common">House mosquito</name>
    <dbReference type="NCBI Taxonomy" id="7175"/>
    <lineage>
        <taxon>Eukaryota</taxon>
        <taxon>Metazoa</taxon>
        <taxon>Ecdysozoa</taxon>
        <taxon>Arthropoda</taxon>
        <taxon>Hexapoda</taxon>
        <taxon>Insecta</taxon>
        <taxon>Pterygota</taxon>
        <taxon>Neoptera</taxon>
        <taxon>Endopterygota</taxon>
        <taxon>Diptera</taxon>
        <taxon>Nematocera</taxon>
        <taxon>Culicoidea</taxon>
        <taxon>Culicidae</taxon>
        <taxon>Culicinae</taxon>
        <taxon>Culicini</taxon>
        <taxon>Culex</taxon>
        <taxon>Culex</taxon>
    </lineage>
</organism>
<feature type="region of interest" description="Disordered" evidence="1">
    <location>
        <begin position="74"/>
        <end position="97"/>
    </location>
</feature>
<name>A0A8D8BF78_CULPI</name>
<dbReference type="AlphaFoldDB" id="A0A8D8BF78"/>
<protein>
    <submittedName>
        <fullName evidence="2">(northern house mosquito) hypothetical protein</fullName>
    </submittedName>
</protein>
<accession>A0A8D8BF78</accession>
<sequence>MLHWTYGATTTLGHHSAISSAKVRRHCRRGENVQAGTRPSGRSAVAADSMAIYPERGPEDVSVEHCYLRYRPRAVPRNPRPEPAGRRRGRKLPPRCSSSQAIVLRGRLPIG</sequence>
<proteinExistence type="predicted"/>
<dbReference type="EMBL" id="HBUE01070496">
    <property type="protein sequence ID" value="CAG6472372.1"/>
    <property type="molecule type" value="Transcribed_RNA"/>
</dbReference>
<reference evidence="2" key="1">
    <citation type="submission" date="2021-05" db="EMBL/GenBank/DDBJ databases">
        <authorList>
            <person name="Alioto T."/>
            <person name="Alioto T."/>
            <person name="Gomez Garrido J."/>
        </authorList>
    </citation>
    <scope>NUCLEOTIDE SEQUENCE</scope>
</reference>
<evidence type="ECO:0000313" key="2">
    <source>
        <dbReference type="EMBL" id="CAG6472372.1"/>
    </source>
</evidence>